<keyword evidence="2" id="KW-1185">Reference proteome</keyword>
<dbReference type="AlphaFoldDB" id="E4UQ57"/>
<sequence length="153" mass="17742">MLSVEEGKKKETFREAVDVEYRLASSRLVSSLCATVITEERKKVFVCPYGIFQVVVEPRYMYSLRQYMGNKTESRLQKLPKTKISRVRKLEEKTLPERQKKGQWVDSLSCSNASCLPKPKHPLPGPAVVQLARAWKKRRDVEELKLKSRSRES</sequence>
<dbReference type="HOGENOM" id="CLU_1712814_0_0_1"/>
<organism evidence="2">
    <name type="scientific">Arthroderma gypseum (strain ATCC MYA-4604 / CBS 118893)</name>
    <name type="common">Microsporum gypseum</name>
    <dbReference type="NCBI Taxonomy" id="535722"/>
    <lineage>
        <taxon>Eukaryota</taxon>
        <taxon>Fungi</taxon>
        <taxon>Dikarya</taxon>
        <taxon>Ascomycota</taxon>
        <taxon>Pezizomycotina</taxon>
        <taxon>Eurotiomycetes</taxon>
        <taxon>Eurotiomycetidae</taxon>
        <taxon>Onygenales</taxon>
        <taxon>Arthrodermataceae</taxon>
        <taxon>Nannizzia</taxon>
    </lineage>
</organism>
<evidence type="ECO:0000313" key="2">
    <source>
        <dbReference type="Proteomes" id="UP000002669"/>
    </source>
</evidence>
<dbReference type="Proteomes" id="UP000002669">
    <property type="component" value="Unassembled WGS sequence"/>
</dbReference>
<dbReference type="EMBL" id="DS989823">
    <property type="protein sequence ID" value="EFQ99976.1"/>
    <property type="molecule type" value="Genomic_DNA"/>
</dbReference>
<dbReference type="InParanoid" id="E4UQ57"/>
<dbReference type="GeneID" id="10030767"/>
<name>E4UQ57_ARTGP</name>
<gene>
    <name evidence="1" type="ORF">MGYG_02984</name>
</gene>
<dbReference type="VEuPathDB" id="FungiDB:MGYG_02984"/>
<accession>E4UQ57</accession>
<evidence type="ECO:0000313" key="1">
    <source>
        <dbReference type="EMBL" id="EFQ99976.1"/>
    </source>
</evidence>
<protein>
    <submittedName>
        <fullName evidence="1">Uncharacterized protein</fullName>
    </submittedName>
</protein>
<reference evidence="2" key="1">
    <citation type="journal article" date="2012" name="MBio">
        <title>Comparative genome analysis of Trichophyton rubrum and related dermatophytes reveals candidate genes involved in infection.</title>
        <authorList>
            <person name="Martinez D.A."/>
            <person name="Oliver B.G."/>
            <person name="Graeser Y."/>
            <person name="Goldberg J.M."/>
            <person name="Li W."/>
            <person name="Martinez-Rossi N.M."/>
            <person name="Monod M."/>
            <person name="Shelest E."/>
            <person name="Barton R.C."/>
            <person name="Birch E."/>
            <person name="Brakhage A.A."/>
            <person name="Chen Z."/>
            <person name="Gurr S.J."/>
            <person name="Heiman D."/>
            <person name="Heitman J."/>
            <person name="Kosti I."/>
            <person name="Rossi A."/>
            <person name="Saif S."/>
            <person name="Samalova M."/>
            <person name="Saunders C.W."/>
            <person name="Shea T."/>
            <person name="Summerbell R.C."/>
            <person name="Xu J."/>
            <person name="Young S."/>
            <person name="Zeng Q."/>
            <person name="Birren B.W."/>
            <person name="Cuomo C.A."/>
            <person name="White T.C."/>
        </authorList>
    </citation>
    <scope>NUCLEOTIDE SEQUENCE [LARGE SCALE GENOMIC DNA]</scope>
    <source>
        <strain evidence="2">ATCC MYA-4604 / CBS 118893</strain>
    </source>
</reference>
<proteinExistence type="predicted"/>
<dbReference type="RefSeq" id="XP_003175459.1">
    <property type="nucleotide sequence ID" value="XM_003175411.1"/>
</dbReference>